<gene>
    <name evidence="1" type="ORF">PDMSB3_0105</name>
</gene>
<reference evidence="1 2" key="1">
    <citation type="submission" date="2019-08" db="EMBL/GenBank/DDBJ databases">
        <authorList>
            <person name="Herpell B J."/>
        </authorList>
    </citation>
    <scope>NUCLEOTIDE SEQUENCE [LARGE SCALE GENOMIC DNA]</scope>
    <source>
        <strain evidence="2">Msb3</strain>
        <plasmid evidence="1 2">pI</plasmid>
    </source>
</reference>
<organism evidence="1 2">
    <name type="scientific">Paraburkholderia dioscoreae</name>
    <dbReference type="NCBI Taxonomy" id="2604047"/>
    <lineage>
        <taxon>Bacteria</taxon>
        <taxon>Pseudomonadati</taxon>
        <taxon>Pseudomonadota</taxon>
        <taxon>Betaproteobacteria</taxon>
        <taxon>Burkholderiales</taxon>
        <taxon>Burkholderiaceae</taxon>
        <taxon>Paraburkholderia</taxon>
    </lineage>
</organism>
<name>A0A5Q4ZGQ4_9BURK</name>
<evidence type="ECO:0000313" key="1">
    <source>
        <dbReference type="EMBL" id="VVD30941.1"/>
    </source>
</evidence>
<sequence>MLQKQKTSRRTARKNVRNFPRSLGLFLAGIDWMVESLLMAEWPMQRRVELPLSAAPAAE</sequence>
<keyword evidence="1" id="KW-0614">Plasmid</keyword>
<dbReference type="Proteomes" id="UP000325811">
    <property type="component" value="Plasmid pI"/>
</dbReference>
<keyword evidence="2" id="KW-1185">Reference proteome</keyword>
<dbReference type="KEGG" id="pdio:PDMSB3_0105.2"/>
<accession>A0A5Q4ZGQ4</accession>
<proteinExistence type="predicted"/>
<dbReference type="AlphaFoldDB" id="A0A5Q4ZGQ4"/>
<dbReference type="EMBL" id="LR699555">
    <property type="protein sequence ID" value="VVD30941.1"/>
    <property type="molecule type" value="Genomic_DNA"/>
</dbReference>
<evidence type="ECO:0000313" key="2">
    <source>
        <dbReference type="Proteomes" id="UP000325811"/>
    </source>
</evidence>
<geneLocation type="plasmid" evidence="1 2">
    <name>pI</name>
</geneLocation>
<protein>
    <submittedName>
        <fullName evidence="1">Uncharacterized protein</fullName>
    </submittedName>
</protein>